<evidence type="ECO:0000256" key="1">
    <source>
        <dbReference type="ARBA" id="ARBA00004370"/>
    </source>
</evidence>
<evidence type="ECO:0000256" key="5">
    <source>
        <dbReference type="ARBA" id="ARBA00022692"/>
    </source>
</evidence>
<evidence type="ECO:0000313" key="13">
    <source>
        <dbReference type="Proteomes" id="UP000610558"/>
    </source>
</evidence>
<dbReference type="Gene3D" id="3.10.20.310">
    <property type="entry name" value="membrane protein fhac"/>
    <property type="match status" value="1"/>
</dbReference>
<dbReference type="GO" id="GO:0043093">
    <property type="term" value="P:FtsZ-dependent cytokinesis"/>
    <property type="evidence" value="ECO:0007669"/>
    <property type="project" value="UniProtKB-UniRule"/>
</dbReference>
<keyword evidence="6 9" id="KW-1133">Transmembrane helix</keyword>
<keyword evidence="3 9" id="KW-0997">Cell inner membrane</keyword>
<dbReference type="EMBL" id="JACXLD010000007">
    <property type="protein sequence ID" value="MBD2859743.1"/>
    <property type="molecule type" value="Genomic_DNA"/>
</dbReference>
<dbReference type="InterPro" id="IPR045335">
    <property type="entry name" value="FtsQ_C_sf"/>
</dbReference>
<gene>
    <name evidence="9" type="primary">ftsQ</name>
    <name evidence="12" type="ORF">IB286_12090</name>
</gene>
<dbReference type="PANTHER" id="PTHR35851:SF1">
    <property type="entry name" value="CELL DIVISION PROTEIN FTSQ"/>
    <property type="match status" value="1"/>
</dbReference>
<keyword evidence="2 9" id="KW-1003">Cell membrane</keyword>
<evidence type="ECO:0000256" key="8">
    <source>
        <dbReference type="ARBA" id="ARBA00023306"/>
    </source>
</evidence>
<keyword evidence="5 9" id="KW-0812">Transmembrane</keyword>
<keyword evidence="7 9" id="KW-0472">Membrane</keyword>
<dbReference type="RefSeq" id="WP_190765893.1">
    <property type="nucleotide sequence ID" value="NZ_JACXLD010000007.1"/>
</dbReference>
<dbReference type="Pfam" id="PF08478">
    <property type="entry name" value="POTRA_1"/>
    <property type="match status" value="1"/>
</dbReference>
<accession>A0A927GX34</accession>
<evidence type="ECO:0000313" key="12">
    <source>
        <dbReference type="EMBL" id="MBD2859743.1"/>
    </source>
</evidence>
<dbReference type="Gene3D" id="3.40.50.11690">
    <property type="entry name" value="Cell division protein FtsQ/DivIB"/>
    <property type="match status" value="1"/>
</dbReference>
<dbReference type="AlphaFoldDB" id="A0A927GX34"/>
<dbReference type="Pfam" id="PF03799">
    <property type="entry name" value="FtsQ_DivIB_C"/>
    <property type="match status" value="1"/>
</dbReference>
<dbReference type="PROSITE" id="PS51779">
    <property type="entry name" value="POTRA"/>
    <property type="match status" value="1"/>
</dbReference>
<keyword evidence="13" id="KW-1185">Reference proteome</keyword>
<organism evidence="12 13">
    <name type="scientific">Spongiibacter pelagi</name>
    <dbReference type="NCBI Taxonomy" id="2760804"/>
    <lineage>
        <taxon>Bacteria</taxon>
        <taxon>Pseudomonadati</taxon>
        <taxon>Pseudomonadota</taxon>
        <taxon>Gammaproteobacteria</taxon>
        <taxon>Cellvibrionales</taxon>
        <taxon>Spongiibacteraceae</taxon>
        <taxon>Spongiibacter</taxon>
    </lineage>
</organism>
<name>A0A927GX34_9GAMM</name>
<comment type="similarity">
    <text evidence="9">Belongs to the FtsQ/DivIB family. FtsQ subfamily.</text>
</comment>
<comment type="function">
    <text evidence="9">Essential cell division protein. May link together the upstream cell division proteins, which are predominantly cytoplasmic, with the downstream cell division proteins, which are predominantly periplasmic. May control correct divisome assembly.</text>
</comment>
<reference evidence="12" key="1">
    <citation type="submission" date="2020-09" db="EMBL/GenBank/DDBJ databases">
        <authorList>
            <person name="Yoon J.-W."/>
        </authorList>
    </citation>
    <scope>NUCLEOTIDE SEQUENCE</scope>
    <source>
        <strain evidence="12">KMU-158</strain>
    </source>
</reference>
<evidence type="ECO:0000256" key="3">
    <source>
        <dbReference type="ARBA" id="ARBA00022519"/>
    </source>
</evidence>
<dbReference type="HAMAP" id="MF_00911">
    <property type="entry name" value="FtsQ_subfam"/>
    <property type="match status" value="1"/>
</dbReference>
<feature type="domain" description="POTRA" evidence="11">
    <location>
        <begin position="56"/>
        <end position="130"/>
    </location>
</feature>
<comment type="caution">
    <text evidence="12">The sequence shown here is derived from an EMBL/GenBank/DDBJ whole genome shotgun (WGS) entry which is preliminary data.</text>
</comment>
<keyword evidence="4 9" id="KW-0132">Cell division</keyword>
<sequence length="275" mass="31406">MAKPRQNRFLKSEGSKPERRKSARGESRVAWRGLALRMVLLSGVLALAYGALALNDRINAIAVERVVFAGDLQHVNRDVLVKKVTPFLSVGYLNLDLDAIRAELQEEPWVFRADLQRQWPWELKVTIVEQRPIAIWGESQLLNHRAEVFTPPGVFDGGDLPHLQGPEGSAIEVMRQFRLMSQLLGQENLRLERLKMTSQGSWILSLNEGVELVLGRDQLLEKLRRFALVYRRELAPEFDRIARIDSRYINGLAVAWLDEPRKKKLTQSLALSQRG</sequence>
<proteinExistence type="inferred from homology"/>
<evidence type="ECO:0000256" key="4">
    <source>
        <dbReference type="ARBA" id="ARBA00022618"/>
    </source>
</evidence>
<feature type="transmembrane region" description="Helical" evidence="9">
    <location>
        <begin position="29"/>
        <end position="52"/>
    </location>
</feature>
<dbReference type="InterPro" id="IPR005548">
    <property type="entry name" value="Cell_div_FtsQ/DivIB_C"/>
</dbReference>
<evidence type="ECO:0000256" key="2">
    <source>
        <dbReference type="ARBA" id="ARBA00022475"/>
    </source>
</evidence>
<dbReference type="InterPro" id="IPR026579">
    <property type="entry name" value="FtsQ"/>
</dbReference>
<dbReference type="Proteomes" id="UP000610558">
    <property type="component" value="Unassembled WGS sequence"/>
</dbReference>
<evidence type="ECO:0000256" key="7">
    <source>
        <dbReference type="ARBA" id="ARBA00023136"/>
    </source>
</evidence>
<dbReference type="InterPro" id="IPR013685">
    <property type="entry name" value="POTRA_FtsQ_type"/>
</dbReference>
<keyword evidence="8 9" id="KW-0131">Cell cycle</keyword>
<feature type="region of interest" description="Disordered" evidence="10">
    <location>
        <begin position="1"/>
        <end position="24"/>
    </location>
</feature>
<comment type="subcellular location">
    <subcellularLocation>
        <location evidence="9">Cell inner membrane</location>
        <topology evidence="9">Single-pass type II membrane protein</topology>
    </subcellularLocation>
    <subcellularLocation>
        <location evidence="1">Membrane</location>
    </subcellularLocation>
    <text evidence="9">Localizes to the division septum.</text>
</comment>
<dbReference type="InterPro" id="IPR034746">
    <property type="entry name" value="POTRA"/>
</dbReference>
<dbReference type="GO" id="GO:0032153">
    <property type="term" value="C:cell division site"/>
    <property type="evidence" value="ECO:0007669"/>
    <property type="project" value="UniProtKB-UniRule"/>
</dbReference>
<evidence type="ECO:0000256" key="6">
    <source>
        <dbReference type="ARBA" id="ARBA00022989"/>
    </source>
</evidence>
<evidence type="ECO:0000256" key="10">
    <source>
        <dbReference type="SAM" id="MobiDB-lite"/>
    </source>
</evidence>
<evidence type="ECO:0000259" key="11">
    <source>
        <dbReference type="PROSITE" id="PS51779"/>
    </source>
</evidence>
<protein>
    <recommendedName>
        <fullName evidence="9">Cell division protein FtsQ</fullName>
    </recommendedName>
</protein>
<comment type="subunit">
    <text evidence="9">Part of a complex composed of FtsB, FtsL and FtsQ.</text>
</comment>
<dbReference type="GO" id="GO:0090529">
    <property type="term" value="P:cell septum assembly"/>
    <property type="evidence" value="ECO:0007669"/>
    <property type="project" value="InterPro"/>
</dbReference>
<dbReference type="PANTHER" id="PTHR35851">
    <property type="entry name" value="CELL DIVISION PROTEIN FTSQ"/>
    <property type="match status" value="1"/>
</dbReference>
<dbReference type="GO" id="GO:0005886">
    <property type="term" value="C:plasma membrane"/>
    <property type="evidence" value="ECO:0007669"/>
    <property type="project" value="UniProtKB-SubCell"/>
</dbReference>
<evidence type="ECO:0000256" key="9">
    <source>
        <dbReference type="HAMAP-Rule" id="MF_00911"/>
    </source>
</evidence>